<sequence length="116" mass="12924">MVPDSVTIRDKNEINGSTVSDGTKLSTSQKKRLRQKRAKDAKTADDVGSDGNSQASQGPVMKDGISLPKLEYLDMPGQKYFQTMPPTLPMTTLFPKRKYPRGLEMMHPDEGCVLFF</sequence>
<evidence type="ECO:0000313" key="2">
    <source>
        <dbReference type="EMBL" id="KAK2958225.1"/>
    </source>
</evidence>
<feature type="compositionally biased region" description="Polar residues" evidence="1">
    <location>
        <begin position="14"/>
        <end position="28"/>
    </location>
</feature>
<evidence type="ECO:0000313" key="3">
    <source>
        <dbReference type="Proteomes" id="UP001281761"/>
    </source>
</evidence>
<protein>
    <submittedName>
        <fullName evidence="2">Uncharacterized protein</fullName>
    </submittedName>
</protein>
<gene>
    <name evidence="2" type="ORF">BLNAU_6712</name>
</gene>
<name>A0ABQ9Y3A2_9EUKA</name>
<proteinExistence type="predicted"/>
<dbReference type="Proteomes" id="UP001281761">
    <property type="component" value="Unassembled WGS sequence"/>
</dbReference>
<comment type="caution">
    <text evidence="2">The sequence shown here is derived from an EMBL/GenBank/DDBJ whole genome shotgun (WGS) entry which is preliminary data.</text>
</comment>
<dbReference type="EMBL" id="JARBJD010000039">
    <property type="protein sequence ID" value="KAK2958225.1"/>
    <property type="molecule type" value="Genomic_DNA"/>
</dbReference>
<accession>A0ABQ9Y3A2</accession>
<organism evidence="2 3">
    <name type="scientific">Blattamonas nauphoetae</name>
    <dbReference type="NCBI Taxonomy" id="2049346"/>
    <lineage>
        <taxon>Eukaryota</taxon>
        <taxon>Metamonada</taxon>
        <taxon>Preaxostyla</taxon>
        <taxon>Oxymonadida</taxon>
        <taxon>Blattamonas</taxon>
    </lineage>
</organism>
<keyword evidence="3" id="KW-1185">Reference proteome</keyword>
<feature type="region of interest" description="Disordered" evidence="1">
    <location>
        <begin position="1"/>
        <end position="62"/>
    </location>
</feature>
<evidence type="ECO:0000256" key="1">
    <source>
        <dbReference type="SAM" id="MobiDB-lite"/>
    </source>
</evidence>
<reference evidence="2 3" key="1">
    <citation type="journal article" date="2022" name="bioRxiv">
        <title>Genomics of Preaxostyla Flagellates Illuminates Evolutionary Transitions and the Path Towards Mitochondrial Loss.</title>
        <authorList>
            <person name="Novak L.V.F."/>
            <person name="Treitli S.C."/>
            <person name="Pyrih J."/>
            <person name="Halakuc P."/>
            <person name="Pipaliya S.V."/>
            <person name="Vacek V."/>
            <person name="Brzon O."/>
            <person name="Soukal P."/>
            <person name="Eme L."/>
            <person name="Dacks J.B."/>
            <person name="Karnkowska A."/>
            <person name="Elias M."/>
            <person name="Hampl V."/>
        </authorList>
    </citation>
    <scope>NUCLEOTIDE SEQUENCE [LARGE SCALE GENOMIC DNA]</scope>
    <source>
        <strain evidence="2">NAU3</strain>
        <tissue evidence="2">Gut</tissue>
    </source>
</reference>